<dbReference type="GO" id="GO:0031122">
    <property type="term" value="P:cytoplasmic microtubule organization"/>
    <property type="evidence" value="ECO:0007669"/>
    <property type="project" value="TreeGrafter"/>
</dbReference>
<comment type="caution">
    <text evidence="8">The sequence shown here is derived from an EMBL/GenBank/DDBJ whole genome shotgun (WGS) entry which is preliminary data.</text>
</comment>
<dbReference type="GO" id="GO:0000922">
    <property type="term" value="C:spindle pole"/>
    <property type="evidence" value="ECO:0007669"/>
    <property type="project" value="InterPro"/>
</dbReference>
<comment type="similarity">
    <text evidence="2">Belongs to the TUBGCP family.</text>
</comment>
<evidence type="ECO:0000256" key="1">
    <source>
        <dbReference type="ARBA" id="ARBA00004300"/>
    </source>
</evidence>
<comment type="subcellular location">
    <subcellularLocation>
        <location evidence="1">Cytoplasm</location>
        <location evidence="1">Cytoskeleton</location>
        <location evidence="1">Microtubule organizing center</location>
        <location evidence="1">Centrosome</location>
    </subcellularLocation>
</comment>
<keyword evidence="4" id="KW-0493">Microtubule</keyword>
<dbReference type="PANTHER" id="PTHR19302:SF14">
    <property type="entry name" value="GAMMA-TUBULIN COMPLEX COMPONENT 3"/>
    <property type="match status" value="1"/>
</dbReference>
<dbReference type="Proteomes" id="UP000438429">
    <property type="component" value="Unassembled WGS sequence"/>
</dbReference>
<feature type="domain" description="Gamma tubulin complex component C-terminal" evidence="6">
    <location>
        <begin position="547"/>
        <end position="878"/>
    </location>
</feature>
<evidence type="ECO:0000256" key="3">
    <source>
        <dbReference type="ARBA" id="ARBA00022490"/>
    </source>
</evidence>
<keyword evidence="3" id="KW-0963">Cytoplasm</keyword>
<dbReference type="EMBL" id="VEVO01000002">
    <property type="protein sequence ID" value="KAF0044898.1"/>
    <property type="molecule type" value="Genomic_DNA"/>
</dbReference>
<sequence>MATLDQKSPNVLLQSLCCRITGKSEAEVAHQFQYAVRVIGSNYAPTIERDEFLVSEKIKKELLKQRREADAALFSELHRKLQTQSVLKHRWSVLYLLLSLSEDPRKPSGRVGNYGALFAQALPRDAHSTPFYCTRPQSLALGYGERSGGLSATVGTSGISSLGVYTLNGPTPTPQSLLAGQLPQSAQPLGSRLAWALPMSCSPSSALAPLTTRPLLGPPVPSSRVIRPRRDGDTGEVSEAALVRDILYVFQGIDGKFIKMSGQENCYKIDSKVVLCKSLRDTSSRLAELGWLHNKVRKYTDARSLDRAFGLVGQSFCASLHQELKEYYRLLSVLHSQLQVEDDQGVTVCTESSLTLRRLLVWMYDPKLRLKTLAALVDYCQGRKGGELATAVHAYGKTGDPQMRALVQHILSLVSNPILNFLYRWIYDGELEDTYHEFFVASDPNVKTDRLWHDKYSLRKSMIPSFITMDQARKVLLIGKSINFLHQVCHDRTPPGKITSASKSADTPKDAAELLSDLEGAFQEKIDAAYFDTSKYLLNVLNRNYLLLEHLQAMRRYLLLGQGDFIRHLMDLLKPELVRPATTLYQHNLTGILETAVRATNAQFDNAEILKRLDVRLLEVSPGDTGWDVFSLDYHVDGPIATVFTRECMGHYLRVFNFLWRAKRMEYTLTDIWKGQMCNAKLLKTMPELSGVLHQCHILASEMVHFIHQMQYYITFEVLECSWDELWNKVQQAQDLDHIIAAHDVFLDSVISRCLLDNNSRSLLNQLRAIFDQIIEFQSAQDSLYRSALEELALRLQYEEKKQQREEEGQWGVTAEQEAEEKRRIQEFQETIPKMRSQLRILTHFYQSIVQQFLVLLMTSTDESLRFLSFRLDFNEHYRSSLGQISIMRSTGPESRGCELHLAPQEGDGRQITDSIDKQRAQSLGKRVMTSQRRACQQTLSVER</sequence>
<dbReference type="InterPro" id="IPR040457">
    <property type="entry name" value="GCP_C"/>
</dbReference>
<dbReference type="GO" id="GO:0000930">
    <property type="term" value="C:gamma-tubulin complex"/>
    <property type="evidence" value="ECO:0007669"/>
    <property type="project" value="TreeGrafter"/>
</dbReference>
<dbReference type="AlphaFoldDB" id="A0A6A4TK95"/>
<evidence type="ECO:0000256" key="2">
    <source>
        <dbReference type="ARBA" id="ARBA00010337"/>
    </source>
</evidence>
<accession>A0A6A4TK95</accession>
<name>A0A6A4TK95_SCOMX</name>
<gene>
    <name evidence="8" type="ORF">F2P81_001427</name>
</gene>
<dbReference type="GO" id="GO:0051225">
    <property type="term" value="P:spindle assembly"/>
    <property type="evidence" value="ECO:0007669"/>
    <property type="project" value="TreeGrafter"/>
</dbReference>
<keyword evidence="5" id="KW-0206">Cytoskeleton</keyword>
<protein>
    <submittedName>
        <fullName evidence="8">Uncharacterized protein</fullName>
    </submittedName>
</protein>
<dbReference type="InterPro" id="IPR007259">
    <property type="entry name" value="GCP"/>
</dbReference>
<dbReference type="Pfam" id="PF04130">
    <property type="entry name" value="GCP_C_terminal"/>
    <property type="match status" value="1"/>
</dbReference>
<evidence type="ECO:0000256" key="4">
    <source>
        <dbReference type="ARBA" id="ARBA00022701"/>
    </source>
</evidence>
<evidence type="ECO:0000259" key="7">
    <source>
        <dbReference type="Pfam" id="PF17681"/>
    </source>
</evidence>
<dbReference type="GO" id="GO:0005813">
    <property type="term" value="C:centrosome"/>
    <property type="evidence" value="ECO:0007669"/>
    <property type="project" value="UniProtKB-SubCell"/>
</dbReference>
<dbReference type="PANTHER" id="PTHR19302">
    <property type="entry name" value="GAMMA TUBULIN COMPLEX PROTEIN"/>
    <property type="match status" value="1"/>
</dbReference>
<feature type="domain" description="Gamma tubulin complex component protein N-terminal" evidence="7">
    <location>
        <begin position="243"/>
        <end position="541"/>
    </location>
</feature>
<organism evidence="8 9">
    <name type="scientific">Scophthalmus maximus</name>
    <name type="common">Turbot</name>
    <name type="synonym">Psetta maxima</name>
    <dbReference type="NCBI Taxonomy" id="52904"/>
    <lineage>
        <taxon>Eukaryota</taxon>
        <taxon>Metazoa</taxon>
        <taxon>Chordata</taxon>
        <taxon>Craniata</taxon>
        <taxon>Vertebrata</taxon>
        <taxon>Euteleostomi</taxon>
        <taxon>Actinopterygii</taxon>
        <taxon>Neopterygii</taxon>
        <taxon>Teleostei</taxon>
        <taxon>Neoteleostei</taxon>
        <taxon>Acanthomorphata</taxon>
        <taxon>Carangaria</taxon>
        <taxon>Pleuronectiformes</taxon>
        <taxon>Pleuronectoidei</taxon>
        <taxon>Scophthalmidae</taxon>
        <taxon>Scophthalmus</taxon>
    </lineage>
</organism>
<evidence type="ECO:0000313" key="8">
    <source>
        <dbReference type="EMBL" id="KAF0044898.1"/>
    </source>
</evidence>
<dbReference type="GO" id="GO:0051011">
    <property type="term" value="F:microtubule minus-end binding"/>
    <property type="evidence" value="ECO:0007669"/>
    <property type="project" value="TreeGrafter"/>
</dbReference>
<reference evidence="8 9" key="1">
    <citation type="submission" date="2019-06" db="EMBL/GenBank/DDBJ databases">
        <title>Draft genomes of female and male turbot (Scophthalmus maximus).</title>
        <authorList>
            <person name="Xu H."/>
            <person name="Xu X.-W."/>
            <person name="Shao C."/>
            <person name="Chen S."/>
        </authorList>
    </citation>
    <scope>NUCLEOTIDE SEQUENCE [LARGE SCALE GENOMIC DNA]</scope>
    <source>
        <strain evidence="8">Ysfricsl-2016a</strain>
        <tissue evidence="8">Blood</tissue>
    </source>
</reference>
<dbReference type="InterPro" id="IPR042241">
    <property type="entry name" value="GCP_C_sf"/>
</dbReference>
<evidence type="ECO:0000259" key="6">
    <source>
        <dbReference type="Pfam" id="PF04130"/>
    </source>
</evidence>
<proteinExistence type="inferred from homology"/>
<dbReference type="GO" id="GO:0043015">
    <property type="term" value="F:gamma-tubulin binding"/>
    <property type="evidence" value="ECO:0007669"/>
    <property type="project" value="InterPro"/>
</dbReference>
<evidence type="ECO:0000256" key="5">
    <source>
        <dbReference type="ARBA" id="ARBA00023212"/>
    </source>
</evidence>
<dbReference type="GO" id="GO:0000278">
    <property type="term" value="P:mitotic cell cycle"/>
    <property type="evidence" value="ECO:0007669"/>
    <property type="project" value="TreeGrafter"/>
</dbReference>
<dbReference type="Pfam" id="PF17681">
    <property type="entry name" value="GCP_N_terminal"/>
    <property type="match status" value="1"/>
</dbReference>
<dbReference type="GO" id="GO:0005874">
    <property type="term" value="C:microtubule"/>
    <property type="evidence" value="ECO:0007669"/>
    <property type="project" value="UniProtKB-KW"/>
</dbReference>
<dbReference type="GO" id="GO:0007020">
    <property type="term" value="P:microtubule nucleation"/>
    <property type="evidence" value="ECO:0007669"/>
    <property type="project" value="InterPro"/>
</dbReference>
<evidence type="ECO:0000313" key="9">
    <source>
        <dbReference type="Proteomes" id="UP000438429"/>
    </source>
</evidence>
<dbReference type="GO" id="GO:0051321">
    <property type="term" value="P:meiotic cell cycle"/>
    <property type="evidence" value="ECO:0007669"/>
    <property type="project" value="TreeGrafter"/>
</dbReference>
<dbReference type="InterPro" id="IPR041470">
    <property type="entry name" value="GCP_N"/>
</dbReference>
<dbReference type="Gene3D" id="1.20.120.1900">
    <property type="entry name" value="Gamma-tubulin complex, C-terminal domain"/>
    <property type="match status" value="1"/>
</dbReference>